<keyword evidence="2" id="KW-0813">Transport</keyword>
<keyword evidence="5" id="KW-1185">Reference proteome</keyword>
<proteinExistence type="inferred from homology"/>
<evidence type="ECO:0000313" key="5">
    <source>
        <dbReference type="Proteomes" id="UP001054889"/>
    </source>
</evidence>
<dbReference type="Proteomes" id="UP001054889">
    <property type="component" value="Unassembled WGS sequence"/>
</dbReference>
<sequence>MGAAAAKAMEEFTDGPRTQAELRLAAAEQFMPRWRPSAGGSFRIWDAEAVCVNRGLLSALDDMVLLKEIHAFPMASPARSRMDSALGVAMSRLMEEFLLLRVWDASGLQGLSSLRFEKQVSASMSLAFPRDGGNTTGELSLCTSDELYASGESRPDMVVRFVDGAFLDELDLIRRESLPVLHEIALRVIRAGYTGDLLRTFNKAPCDADGISFEDAEWWTMEDMVKRWVLASKLVTKALVVMKKHLQAQSCGAFERFKSDYFLAIAKQSVSVLLKFADGFTGVRSPEKLIYVLEMYEALTNAAPDILLLFSTGGDEHAAELVSRQVADVLAKLTRAVRVATGDLVTIIRRTECSRPESGVGVHPLTRYVMTCVQLLVPHRTALDLILADGGDEDDARAGGAERAPSFGGLVAELIEGLQRNLEEKSELVISAGGGSAHLFLANNMRFVLTRAADADVASLLGHEWVARRQNQMERHAASYVEACWGPVVARLETSGKPAKFTAAFEETHGSQACCEVPDPALRAALRKARVGDDCCCSHRVCAEAPRAWKVRQLVEGVKPEAVVSMEAAVGNAAEDLGGAAEMQAAARLASAEHAILQRNPIGIWDADGNCNNRVLLAAVDEVLLLADEDPFPEAASSARRQLDTAVAAAVSRMVDEFLRVRVWDGIQLRAAFDWQRFASSGSSPIASLPSAGDRGYSSSTGYTTSTTSTGGDIYASDGSRFRVSRSDEVAVLMDGEFLDEINLICPAGVFVVHEIAQRVIRAGGGEKFIKAFANAPCDVVDSFLSTLRVECSRRTTEVGIKWWSAATKIIERTVLAMRRQLYAQPSGAFDTFRDDYLLTIASRILVLLDFADKFTSLTSSHEMLVRILSMYEALSDAAPGLLLLFSGTSKQLVSERTQYILTNLADKVRIMVRCLMAWIRSDSSHGLWGADDGVHPLTRYVMTRVEKELAPHRTVLGLILASGDINAPSASGGGAERVTTFGGLVEKLIEALERKLEKKPAFKAGGSSAHLFLANNISFVLNRAGNADLTSVLGLGDEWVARRRSKLEQHTASYVEASWGPVVACLETSFSWRRNKAAKALAKFNAAFKETHGNQACCEIPDPVFRAALRETVSGMVVPAYNAFVQKHPKLEKSISYTADDLAELLSEMFEGEAAHGRNS</sequence>
<dbReference type="PANTHER" id="PTHR12542:SF114">
    <property type="entry name" value="EXOCYST SUBUNIT EXO70 FAMILY PROTEIN"/>
    <property type="match status" value="1"/>
</dbReference>
<feature type="domain" description="Exocyst complex subunit Exo70 C-terminal" evidence="3">
    <location>
        <begin position="226"/>
        <end position="529"/>
    </location>
</feature>
<dbReference type="PANTHER" id="PTHR12542">
    <property type="entry name" value="EXOCYST COMPLEX PROTEIN EXO70"/>
    <property type="match status" value="1"/>
</dbReference>
<dbReference type="Pfam" id="PF03081">
    <property type="entry name" value="Exo70_C"/>
    <property type="match status" value="2"/>
</dbReference>
<accession>A0AAV5C2G6</accession>
<evidence type="ECO:0000256" key="2">
    <source>
        <dbReference type="ARBA" id="ARBA00022448"/>
    </source>
</evidence>
<reference evidence="4" key="2">
    <citation type="submission" date="2021-12" db="EMBL/GenBank/DDBJ databases">
        <title>Resequencing data analysis of finger millet.</title>
        <authorList>
            <person name="Hatakeyama M."/>
            <person name="Aluri S."/>
            <person name="Balachadran M.T."/>
            <person name="Sivarajan S.R."/>
            <person name="Poveda L."/>
            <person name="Shimizu-Inatsugi R."/>
            <person name="Schlapbach R."/>
            <person name="Sreeman S.M."/>
            <person name="Shimizu K.K."/>
        </authorList>
    </citation>
    <scope>NUCLEOTIDE SEQUENCE</scope>
</reference>
<dbReference type="GO" id="GO:0000145">
    <property type="term" value="C:exocyst"/>
    <property type="evidence" value="ECO:0007669"/>
    <property type="project" value="InterPro"/>
</dbReference>
<dbReference type="EMBL" id="BQKI01000004">
    <property type="protein sequence ID" value="GJM92269.1"/>
    <property type="molecule type" value="Genomic_DNA"/>
</dbReference>
<reference evidence="4" key="1">
    <citation type="journal article" date="2018" name="DNA Res.">
        <title>Multiple hybrid de novo genome assembly of finger millet, an orphan allotetraploid crop.</title>
        <authorList>
            <person name="Hatakeyama M."/>
            <person name="Aluri S."/>
            <person name="Balachadran M.T."/>
            <person name="Sivarajan S.R."/>
            <person name="Patrignani A."/>
            <person name="Gruter S."/>
            <person name="Poveda L."/>
            <person name="Shimizu-Inatsugi R."/>
            <person name="Baeten J."/>
            <person name="Francoijs K.J."/>
            <person name="Nataraja K.N."/>
            <person name="Reddy Y.A.N."/>
            <person name="Phadnis S."/>
            <person name="Ravikumar R.L."/>
            <person name="Schlapbach R."/>
            <person name="Sreeman S.M."/>
            <person name="Shimizu K.K."/>
        </authorList>
    </citation>
    <scope>NUCLEOTIDE SEQUENCE</scope>
</reference>
<dbReference type="GO" id="GO:0005546">
    <property type="term" value="F:phosphatidylinositol-4,5-bisphosphate binding"/>
    <property type="evidence" value="ECO:0007669"/>
    <property type="project" value="InterPro"/>
</dbReference>
<dbReference type="AlphaFoldDB" id="A0AAV5C2G6"/>
<organism evidence="4 5">
    <name type="scientific">Eleusine coracana subsp. coracana</name>
    <dbReference type="NCBI Taxonomy" id="191504"/>
    <lineage>
        <taxon>Eukaryota</taxon>
        <taxon>Viridiplantae</taxon>
        <taxon>Streptophyta</taxon>
        <taxon>Embryophyta</taxon>
        <taxon>Tracheophyta</taxon>
        <taxon>Spermatophyta</taxon>
        <taxon>Magnoliopsida</taxon>
        <taxon>Liliopsida</taxon>
        <taxon>Poales</taxon>
        <taxon>Poaceae</taxon>
        <taxon>PACMAD clade</taxon>
        <taxon>Chloridoideae</taxon>
        <taxon>Cynodonteae</taxon>
        <taxon>Eleusininae</taxon>
        <taxon>Eleusine</taxon>
    </lineage>
</organism>
<dbReference type="InterPro" id="IPR016159">
    <property type="entry name" value="Cullin_repeat-like_dom_sf"/>
</dbReference>
<gene>
    <name evidence="4" type="primary">ga08720</name>
    <name evidence="4" type="ORF">PR202_ga08720</name>
</gene>
<name>A0AAV5C2G6_ELECO</name>
<feature type="domain" description="Exocyst complex subunit Exo70 C-terminal" evidence="3">
    <location>
        <begin position="804"/>
        <end position="1149"/>
    </location>
</feature>
<evidence type="ECO:0000313" key="4">
    <source>
        <dbReference type="EMBL" id="GJM92269.1"/>
    </source>
</evidence>
<comment type="caution">
    <text evidence="4">The sequence shown here is derived from an EMBL/GenBank/DDBJ whole genome shotgun (WGS) entry which is preliminary data.</text>
</comment>
<protein>
    <recommendedName>
        <fullName evidence="3">Exocyst complex subunit Exo70 C-terminal domain-containing protein</fullName>
    </recommendedName>
</protein>
<evidence type="ECO:0000256" key="1">
    <source>
        <dbReference type="ARBA" id="ARBA00006756"/>
    </source>
</evidence>
<evidence type="ECO:0000259" key="3">
    <source>
        <dbReference type="Pfam" id="PF03081"/>
    </source>
</evidence>
<dbReference type="InterPro" id="IPR004140">
    <property type="entry name" value="Exo70"/>
</dbReference>
<dbReference type="SUPFAM" id="SSF74788">
    <property type="entry name" value="Cullin repeat-like"/>
    <property type="match status" value="2"/>
</dbReference>
<dbReference type="Gene3D" id="1.20.1280.170">
    <property type="entry name" value="Exocyst complex component Exo70"/>
    <property type="match status" value="2"/>
</dbReference>
<comment type="similarity">
    <text evidence="1">Belongs to the EXO70 family.</text>
</comment>
<dbReference type="InterPro" id="IPR046364">
    <property type="entry name" value="Exo70_C"/>
</dbReference>
<dbReference type="GO" id="GO:0006887">
    <property type="term" value="P:exocytosis"/>
    <property type="evidence" value="ECO:0007669"/>
    <property type="project" value="InterPro"/>
</dbReference>